<reference evidence="2" key="2">
    <citation type="submission" date="2015-01" db="EMBL/GenBank/DDBJ databases">
        <title>Evolutionary Origins and Diversification of the Mycorrhizal Mutualists.</title>
        <authorList>
            <consortium name="DOE Joint Genome Institute"/>
            <consortium name="Mycorrhizal Genomics Consortium"/>
            <person name="Kohler A."/>
            <person name="Kuo A."/>
            <person name="Nagy L.G."/>
            <person name="Floudas D."/>
            <person name="Copeland A."/>
            <person name="Barry K.W."/>
            <person name="Cichocki N."/>
            <person name="Veneault-Fourrey C."/>
            <person name="LaButti K."/>
            <person name="Lindquist E.A."/>
            <person name="Lipzen A."/>
            <person name="Lundell T."/>
            <person name="Morin E."/>
            <person name="Murat C."/>
            <person name="Riley R."/>
            <person name="Ohm R."/>
            <person name="Sun H."/>
            <person name="Tunlid A."/>
            <person name="Henrissat B."/>
            <person name="Grigoriev I.V."/>
            <person name="Hibbett D.S."/>
            <person name="Martin F."/>
        </authorList>
    </citation>
    <scope>NUCLEOTIDE SEQUENCE [LARGE SCALE GENOMIC DNA]</scope>
    <source>
        <strain evidence="2">Ve08.2h10</strain>
    </source>
</reference>
<dbReference type="EMBL" id="KN825967">
    <property type="protein sequence ID" value="KIK80649.1"/>
    <property type="molecule type" value="Genomic_DNA"/>
</dbReference>
<dbReference type="STRING" id="930991.A0A0D0DH16"/>
<dbReference type="InParanoid" id="A0A0D0DH16"/>
<protein>
    <submittedName>
        <fullName evidence="1">Uncharacterized protein</fullName>
    </submittedName>
</protein>
<reference evidence="1 2" key="1">
    <citation type="submission" date="2014-04" db="EMBL/GenBank/DDBJ databases">
        <authorList>
            <consortium name="DOE Joint Genome Institute"/>
            <person name="Kuo A."/>
            <person name="Kohler A."/>
            <person name="Jargeat P."/>
            <person name="Nagy L.G."/>
            <person name="Floudas D."/>
            <person name="Copeland A."/>
            <person name="Barry K.W."/>
            <person name="Cichocki N."/>
            <person name="Veneault-Fourrey C."/>
            <person name="LaButti K."/>
            <person name="Lindquist E.A."/>
            <person name="Lipzen A."/>
            <person name="Lundell T."/>
            <person name="Morin E."/>
            <person name="Murat C."/>
            <person name="Sun H."/>
            <person name="Tunlid A."/>
            <person name="Henrissat B."/>
            <person name="Grigoriev I.V."/>
            <person name="Hibbett D.S."/>
            <person name="Martin F."/>
            <person name="Nordberg H.P."/>
            <person name="Cantor M.N."/>
            <person name="Hua S.X."/>
        </authorList>
    </citation>
    <scope>NUCLEOTIDE SEQUENCE [LARGE SCALE GENOMIC DNA]</scope>
    <source>
        <strain evidence="1 2">Ve08.2h10</strain>
    </source>
</reference>
<evidence type="ECO:0000313" key="2">
    <source>
        <dbReference type="Proteomes" id="UP000054538"/>
    </source>
</evidence>
<organism evidence="1 2">
    <name type="scientific">Paxillus rubicundulus Ve08.2h10</name>
    <dbReference type="NCBI Taxonomy" id="930991"/>
    <lineage>
        <taxon>Eukaryota</taxon>
        <taxon>Fungi</taxon>
        <taxon>Dikarya</taxon>
        <taxon>Basidiomycota</taxon>
        <taxon>Agaricomycotina</taxon>
        <taxon>Agaricomycetes</taxon>
        <taxon>Agaricomycetidae</taxon>
        <taxon>Boletales</taxon>
        <taxon>Paxilineae</taxon>
        <taxon>Paxillaceae</taxon>
        <taxon>Paxillus</taxon>
    </lineage>
</organism>
<keyword evidence="2" id="KW-1185">Reference proteome</keyword>
<dbReference type="Proteomes" id="UP000054538">
    <property type="component" value="Unassembled WGS sequence"/>
</dbReference>
<sequence>MVLHDMTSIDAEHIAYTCVQAHFGIMSKSTWSEKDGIFSYLKFYHAIVSLILDATDKKWKNELLKRWNMYVVCPSQAFKCSTNKLFKGNYLVTKMDVSMPTPAVRTRL</sequence>
<dbReference type="Pfam" id="PF20414">
    <property type="entry name" value="DUF6698"/>
    <property type="match status" value="1"/>
</dbReference>
<evidence type="ECO:0000313" key="1">
    <source>
        <dbReference type="EMBL" id="KIK80649.1"/>
    </source>
</evidence>
<dbReference type="AlphaFoldDB" id="A0A0D0DH16"/>
<dbReference type="HOGENOM" id="CLU_2203291_0_0_1"/>
<proteinExistence type="predicted"/>
<name>A0A0D0DH16_9AGAM</name>
<feature type="non-terminal residue" evidence="1">
    <location>
        <position position="1"/>
    </location>
</feature>
<dbReference type="InterPro" id="IPR046521">
    <property type="entry name" value="DUF6698"/>
</dbReference>
<accession>A0A0D0DH16</accession>
<dbReference type="OrthoDB" id="3220614at2759"/>
<gene>
    <name evidence="1" type="ORF">PAXRUDRAFT_765069</name>
</gene>